<organism evidence="1 2">
    <name type="scientific">Candidatus Berkelbacteria bacterium CG08_land_8_20_14_0_20_39_8</name>
    <dbReference type="NCBI Taxonomy" id="1974511"/>
    <lineage>
        <taxon>Bacteria</taxon>
        <taxon>Candidatus Berkelbacteria</taxon>
    </lineage>
</organism>
<reference evidence="2" key="1">
    <citation type="submission" date="2017-09" db="EMBL/GenBank/DDBJ databases">
        <title>Depth-based differentiation of microbial function through sediment-hosted aquifers and enrichment of novel symbionts in the deep terrestrial subsurface.</title>
        <authorList>
            <person name="Probst A.J."/>
            <person name="Ladd B."/>
            <person name="Jarett J.K."/>
            <person name="Geller-Mcgrath D.E."/>
            <person name="Sieber C.M.K."/>
            <person name="Emerson J.B."/>
            <person name="Anantharaman K."/>
            <person name="Thomas B.C."/>
            <person name="Malmstrom R."/>
            <person name="Stieglmeier M."/>
            <person name="Klingl A."/>
            <person name="Woyke T."/>
            <person name="Ryan C.M."/>
            <person name="Banfield J.F."/>
        </authorList>
    </citation>
    <scope>NUCLEOTIDE SEQUENCE [LARGE SCALE GENOMIC DNA]</scope>
</reference>
<protein>
    <submittedName>
        <fullName evidence="1">Uncharacterized protein</fullName>
    </submittedName>
</protein>
<proteinExistence type="predicted"/>
<name>A0A2M6YCM7_9BACT</name>
<dbReference type="EMBL" id="PEXI01000035">
    <property type="protein sequence ID" value="PIU24443.1"/>
    <property type="molecule type" value="Genomic_DNA"/>
</dbReference>
<evidence type="ECO:0000313" key="2">
    <source>
        <dbReference type="Proteomes" id="UP000229896"/>
    </source>
</evidence>
<comment type="caution">
    <text evidence="1">The sequence shown here is derived from an EMBL/GenBank/DDBJ whole genome shotgun (WGS) entry which is preliminary data.</text>
</comment>
<sequence length="60" mass="6978">MARSRQISNFLFAEELSGGVNTKNICFEMIARNLQLPLESYFLLDSIIYKSLSAIQYWDQ</sequence>
<dbReference type="AlphaFoldDB" id="A0A2M6YCM7"/>
<dbReference type="Proteomes" id="UP000229896">
    <property type="component" value="Unassembled WGS sequence"/>
</dbReference>
<accession>A0A2M6YCM7</accession>
<evidence type="ECO:0000313" key="1">
    <source>
        <dbReference type="EMBL" id="PIU24443.1"/>
    </source>
</evidence>
<gene>
    <name evidence="1" type="ORF">COT12_01025</name>
</gene>